<proteinExistence type="predicted"/>
<dbReference type="OrthoDB" id="302705at2759"/>
<reference evidence="4" key="2">
    <citation type="journal article" date="2022" name="Microbiol. Resour. Announc.">
        <title>Whole-Genome Sequence of Entomortierella parvispora E1425, a Mucoromycotan Fungus Associated with Burkholderiaceae-Related Endosymbiotic Bacteria.</title>
        <authorList>
            <person name="Herlambang A."/>
            <person name="Guo Y."/>
            <person name="Takashima Y."/>
            <person name="Narisawa K."/>
            <person name="Ohta H."/>
            <person name="Nishizawa T."/>
        </authorList>
    </citation>
    <scope>NUCLEOTIDE SEQUENCE</scope>
    <source>
        <strain evidence="4">E1425</strain>
    </source>
</reference>
<feature type="region of interest" description="Disordered" evidence="1">
    <location>
        <begin position="1"/>
        <end position="47"/>
    </location>
</feature>
<name>A0A9P3H2J6_9FUNG</name>
<keyword evidence="5" id="KW-1185">Reference proteome</keyword>
<gene>
    <name evidence="4" type="ORF">EMPS_00894</name>
</gene>
<dbReference type="PANTHER" id="PTHR14969:SF13">
    <property type="entry name" value="AT30094P"/>
    <property type="match status" value="1"/>
</dbReference>
<keyword evidence="2" id="KW-0812">Transmembrane</keyword>
<dbReference type="GO" id="GO:0042392">
    <property type="term" value="F:sphingosine-1-phosphate phosphatase activity"/>
    <property type="evidence" value="ECO:0007669"/>
    <property type="project" value="TreeGrafter"/>
</dbReference>
<reference evidence="4" key="1">
    <citation type="submission" date="2021-11" db="EMBL/GenBank/DDBJ databases">
        <authorList>
            <person name="Herlambang A."/>
            <person name="Guo Y."/>
            <person name="Takashima Y."/>
            <person name="Nishizawa T."/>
        </authorList>
    </citation>
    <scope>NUCLEOTIDE SEQUENCE</scope>
    <source>
        <strain evidence="4">E1425</strain>
    </source>
</reference>
<dbReference type="InterPro" id="IPR036938">
    <property type="entry name" value="PAP2/HPO_sf"/>
</dbReference>
<protein>
    <submittedName>
        <fullName evidence="4">Dolichyldiphosphatase</fullName>
    </submittedName>
</protein>
<dbReference type="SMART" id="SM00014">
    <property type="entry name" value="acidPPc"/>
    <property type="match status" value="1"/>
</dbReference>
<feature type="domain" description="Phosphatidic acid phosphatase type 2/haloperoxidase" evidence="3">
    <location>
        <begin position="183"/>
        <end position="299"/>
    </location>
</feature>
<feature type="compositionally biased region" description="Low complexity" evidence="1">
    <location>
        <begin position="10"/>
        <end position="44"/>
    </location>
</feature>
<dbReference type="InterPro" id="IPR000326">
    <property type="entry name" value="PAP2/HPO"/>
</dbReference>
<dbReference type="SUPFAM" id="SSF48317">
    <property type="entry name" value="Acid phosphatase/Vanadium-dependent haloperoxidase"/>
    <property type="match status" value="1"/>
</dbReference>
<evidence type="ECO:0000256" key="2">
    <source>
        <dbReference type="SAM" id="Phobius"/>
    </source>
</evidence>
<evidence type="ECO:0000313" key="5">
    <source>
        <dbReference type="Proteomes" id="UP000827284"/>
    </source>
</evidence>
<dbReference type="Pfam" id="PF01569">
    <property type="entry name" value="PAP2"/>
    <property type="match status" value="1"/>
</dbReference>
<evidence type="ECO:0000313" key="4">
    <source>
        <dbReference type="EMBL" id="GJJ68548.1"/>
    </source>
</evidence>
<feature type="transmembrane region" description="Helical" evidence="2">
    <location>
        <begin position="254"/>
        <end position="272"/>
    </location>
</feature>
<accession>A0A9P3H2J6</accession>
<dbReference type="Proteomes" id="UP000827284">
    <property type="component" value="Unassembled WGS sequence"/>
</dbReference>
<organism evidence="4 5">
    <name type="scientific">Entomortierella parvispora</name>
    <dbReference type="NCBI Taxonomy" id="205924"/>
    <lineage>
        <taxon>Eukaryota</taxon>
        <taxon>Fungi</taxon>
        <taxon>Fungi incertae sedis</taxon>
        <taxon>Mucoromycota</taxon>
        <taxon>Mortierellomycotina</taxon>
        <taxon>Mortierellomycetes</taxon>
        <taxon>Mortierellales</taxon>
        <taxon>Mortierellaceae</taxon>
        <taxon>Entomortierella</taxon>
    </lineage>
</organism>
<comment type="caution">
    <text evidence="4">The sequence shown here is derived from an EMBL/GenBank/DDBJ whole genome shotgun (WGS) entry which is preliminary data.</text>
</comment>
<feature type="transmembrane region" description="Helical" evidence="2">
    <location>
        <begin position="223"/>
        <end position="242"/>
    </location>
</feature>
<dbReference type="EMBL" id="BQFW01000002">
    <property type="protein sequence ID" value="GJJ68548.1"/>
    <property type="molecule type" value="Genomic_DNA"/>
</dbReference>
<feature type="transmembrane region" description="Helical" evidence="2">
    <location>
        <begin position="284"/>
        <end position="304"/>
    </location>
</feature>
<dbReference type="PANTHER" id="PTHR14969">
    <property type="entry name" value="SPHINGOSINE-1-PHOSPHATE PHOSPHOHYDROLASE"/>
    <property type="match status" value="1"/>
</dbReference>
<keyword evidence="2" id="KW-1133">Transmembrane helix</keyword>
<feature type="transmembrane region" description="Helical" evidence="2">
    <location>
        <begin position="78"/>
        <end position="110"/>
    </location>
</feature>
<evidence type="ECO:0000256" key="1">
    <source>
        <dbReference type="SAM" id="MobiDB-lite"/>
    </source>
</evidence>
<sequence length="362" mass="40724">MSAVQATAWPSQGAPSSASSSSSPSSPHAQAPAQTQEPAATVPQGRGQQPWSLLSALSISMYQSLSFSRSPSFERTRYIASTCTFIAIIYLRTLHCLFFGTGALSCAVLAKCLKHTIRQPRPPQPTDLSLDEYMDSTDTYGHATDHITPNAMQAASSTTTVEQYTKTTTMDPIPRPISPTLSLAPATGLQQEQVNASNEPKVRMAHQRLRKQRRRRLNLRIDYGMPSSHAQLVAFFVCYISLQLVLMEPEGSAGQWFLILLLQLYAWSVVWSRIRLGRHSVSQVLVGAAIGAVYGMVWFTIWVWRVEEMIKHWQWMDRYGVIQVRNIWKQLEMDEAAAIGRAGGWMYPRHGHYHQQNQYLRL</sequence>
<dbReference type="AlphaFoldDB" id="A0A9P3H2J6"/>
<evidence type="ECO:0000259" key="3">
    <source>
        <dbReference type="SMART" id="SM00014"/>
    </source>
</evidence>
<keyword evidence="2" id="KW-0472">Membrane</keyword>
<dbReference type="Gene3D" id="1.20.144.10">
    <property type="entry name" value="Phosphatidic acid phosphatase type 2/haloperoxidase"/>
    <property type="match status" value="1"/>
</dbReference>